<dbReference type="GO" id="GO:0009236">
    <property type="term" value="P:cobalamin biosynthetic process"/>
    <property type="evidence" value="ECO:0007669"/>
    <property type="project" value="UniProtKB-UniPathway"/>
</dbReference>
<reference evidence="11 12" key="1">
    <citation type="journal article" date="2015" name="Infect. Genet. Evol.">
        <title>Genomic sequences of six botulinum neurotoxin-producing strains representing three clostridial species illustrate the mobility and diversity of botulinum neurotoxin genes.</title>
        <authorList>
            <person name="Smith T.J."/>
            <person name="Hill K.K."/>
            <person name="Xie G."/>
            <person name="Foley B.T."/>
            <person name="Williamson C.H."/>
            <person name="Foster J.T."/>
            <person name="Johnson S.L."/>
            <person name="Chertkov O."/>
            <person name="Teshima H."/>
            <person name="Gibbons H.S."/>
            <person name="Johnsky L.A."/>
            <person name="Karavis M.A."/>
            <person name="Smith L.A."/>
        </authorList>
    </citation>
    <scope>NUCLEOTIDE SEQUENCE [LARGE SCALE GENOMIC DNA]</scope>
    <source>
        <strain evidence="11 12">Sullivan</strain>
    </source>
</reference>
<dbReference type="CDD" id="cd00609">
    <property type="entry name" value="AAT_like"/>
    <property type="match status" value="1"/>
</dbReference>
<dbReference type="NCBIfam" id="TIGR01140">
    <property type="entry name" value="L_thr_O3P_dcar"/>
    <property type="match status" value="1"/>
</dbReference>
<dbReference type="UniPathway" id="UPA00148"/>
<evidence type="ECO:0000256" key="5">
    <source>
        <dbReference type="ARBA" id="ARBA00022573"/>
    </source>
</evidence>
<evidence type="ECO:0000256" key="8">
    <source>
        <dbReference type="ARBA" id="ARBA00029996"/>
    </source>
</evidence>
<dbReference type="InterPro" id="IPR015422">
    <property type="entry name" value="PyrdxlP-dep_Trfase_small"/>
</dbReference>
<accession>A0A0A7FT80</accession>
<dbReference type="AlphaFoldDB" id="A0A0A7FT80"/>
<dbReference type="PANTHER" id="PTHR42885:SF1">
    <property type="entry name" value="THREONINE-PHOSPHATE DECARBOXYLASE"/>
    <property type="match status" value="1"/>
</dbReference>
<dbReference type="InterPro" id="IPR005860">
    <property type="entry name" value="CobD"/>
</dbReference>
<organism evidence="11 12">
    <name type="scientific">Clostridium baratii str. Sullivan</name>
    <dbReference type="NCBI Taxonomy" id="1415775"/>
    <lineage>
        <taxon>Bacteria</taxon>
        <taxon>Bacillati</taxon>
        <taxon>Bacillota</taxon>
        <taxon>Clostridia</taxon>
        <taxon>Eubacteriales</taxon>
        <taxon>Clostridiaceae</taxon>
        <taxon>Clostridium</taxon>
    </lineage>
</organism>
<evidence type="ECO:0000313" key="11">
    <source>
        <dbReference type="EMBL" id="AIY82787.1"/>
    </source>
</evidence>
<proteinExistence type="predicted"/>
<evidence type="ECO:0000256" key="4">
    <source>
        <dbReference type="ARBA" id="ARBA00012285"/>
    </source>
</evidence>
<evidence type="ECO:0000256" key="9">
    <source>
        <dbReference type="ARBA" id="ARBA00048531"/>
    </source>
</evidence>
<dbReference type="STRING" id="1561.NPD11_2745"/>
<dbReference type="InterPro" id="IPR004838">
    <property type="entry name" value="NHTrfase_class1_PyrdxlP-BS"/>
</dbReference>
<dbReference type="PANTHER" id="PTHR42885">
    <property type="entry name" value="HISTIDINOL-PHOSPHATE AMINOTRANSFERASE-RELATED"/>
    <property type="match status" value="1"/>
</dbReference>
<evidence type="ECO:0000313" key="12">
    <source>
        <dbReference type="Proteomes" id="UP000030635"/>
    </source>
</evidence>
<dbReference type="eggNOG" id="COG0079">
    <property type="taxonomic scope" value="Bacteria"/>
</dbReference>
<dbReference type="InterPro" id="IPR004839">
    <property type="entry name" value="Aminotransferase_I/II_large"/>
</dbReference>
<name>A0A0A7FT80_9CLOT</name>
<evidence type="ECO:0000256" key="2">
    <source>
        <dbReference type="ARBA" id="ARBA00003444"/>
    </source>
</evidence>
<gene>
    <name evidence="11" type="ORF">U729_240</name>
</gene>
<dbReference type="InterPro" id="IPR015421">
    <property type="entry name" value="PyrdxlP-dep_Trfase_major"/>
</dbReference>
<keyword evidence="7 11" id="KW-0456">Lyase</keyword>
<dbReference type="EC" id="4.1.1.81" evidence="4"/>
<dbReference type="InterPro" id="IPR015424">
    <property type="entry name" value="PyrdxlP-dep_Trfase"/>
</dbReference>
<comment type="cofactor">
    <cofactor evidence="1">
        <name>pyridoxal 5'-phosphate</name>
        <dbReference type="ChEBI" id="CHEBI:597326"/>
    </cofactor>
</comment>
<dbReference type="Proteomes" id="UP000030635">
    <property type="component" value="Chromosome"/>
</dbReference>
<comment type="catalytic activity">
    <reaction evidence="9">
        <text>O-phospho-L-threonine + H(+) = (R)-1-aminopropan-2-yl phosphate + CO2</text>
        <dbReference type="Rhea" id="RHEA:11492"/>
        <dbReference type="ChEBI" id="CHEBI:15378"/>
        <dbReference type="ChEBI" id="CHEBI:16526"/>
        <dbReference type="ChEBI" id="CHEBI:58563"/>
        <dbReference type="ChEBI" id="CHEBI:58675"/>
        <dbReference type="EC" id="4.1.1.81"/>
    </reaction>
</comment>
<evidence type="ECO:0000256" key="6">
    <source>
        <dbReference type="ARBA" id="ARBA00022898"/>
    </source>
</evidence>
<evidence type="ECO:0000256" key="3">
    <source>
        <dbReference type="ARBA" id="ARBA00004953"/>
    </source>
</evidence>
<keyword evidence="5" id="KW-0169">Cobalamin biosynthesis</keyword>
<dbReference type="GO" id="GO:0048472">
    <property type="term" value="F:threonine-phosphate decarboxylase activity"/>
    <property type="evidence" value="ECO:0007669"/>
    <property type="project" value="UniProtKB-EC"/>
</dbReference>
<feature type="domain" description="Aminotransferase class I/classII large" evidence="10">
    <location>
        <begin position="22"/>
        <end position="349"/>
    </location>
</feature>
<comment type="pathway">
    <text evidence="3">Cofactor biosynthesis; adenosylcobalamin biosynthesis.</text>
</comment>
<dbReference type="EMBL" id="CP006905">
    <property type="protein sequence ID" value="AIY82787.1"/>
    <property type="molecule type" value="Genomic_DNA"/>
</dbReference>
<dbReference type="KEGG" id="cbv:U729_240"/>
<dbReference type="Pfam" id="PF00155">
    <property type="entry name" value="Aminotran_1_2"/>
    <property type="match status" value="1"/>
</dbReference>
<dbReference type="GO" id="GO:0030170">
    <property type="term" value="F:pyridoxal phosphate binding"/>
    <property type="evidence" value="ECO:0007669"/>
    <property type="project" value="InterPro"/>
</dbReference>
<dbReference type="Gene3D" id="3.90.1150.10">
    <property type="entry name" value="Aspartate Aminotransferase, domain 1"/>
    <property type="match status" value="1"/>
</dbReference>
<dbReference type="OrthoDB" id="9813612at2"/>
<evidence type="ECO:0000259" key="10">
    <source>
        <dbReference type="Pfam" id="PF00155"/>
    </source>
</evidence>
<keyword evidence="12" id="KW-1185">Reference proteome</keyword>
<evidence type="ECO:0000256" key="7">
    <source>
        <dbReference type="ARBA" id="ARBA00023239"/>
    </source>
</evidence>
<dbReference type="Gene3D" id="3.40.640.10">
    <property type="entry name" value="Type I PLP-dependent aspartate aminotransferase-like (Major domain)"/>
    <property type="match status" value="1"/>
</dbReference>
<dbReference type="PROSITE" id="PS00105">
    <property type="entry name" value="AA_TRANSFER_CLASS_1"/>
    <property type="match status" value="1"/>
</dbReference>
<comment type="function">
    <text evidence="2">Decarboxylates L-threonine-O-3-phosphate to yield (R)-1-amino-2-propanol O-2-phosphate, the precursor for the linkage between the nucleotide loop and the corrin ring in cobalamin.</text>
</comment>
<evidence type="ECO:0000256" key="1">
    <source>
        <dbReference type="ARBA" id="ARBA00001933"/>
    </source>
</evidence>
<sequence>MNLGHGGNIEEIARTYNIKEEDIIDFSANINPVGINKNVKNAMIEALDKVERYPDITYHNLKKEISIFENIDYNNIILGNGAAEVIFNISRGLKPKNALIMAPTFGEYEDSLRSVDCNIKYHMLKEDFHLDDTLLKEINNDIDIIFTCNPNNPTGVLTKKEYIKDVLEVSKRNNVTVVIDESFLDFVENKSDYSVIDLTSKYDNLIVVKSLTKVFAFPGIRIGYGITGNNDYINLINKVSIPWSINVVANNGAICALREKDYIKDTVKYVKEENDFLYNKLREFNCLKVYKGAVNFILFKIDKDIDLKYELLKYGILIRSCSNYNGLDKKYYRVAVRTRKENEKLIDSLKKVL</sequence>
<protein>
    <recommendedName>
        <fullName evidence="4">threonine-phosphate decarboxylase</fullName>
        <ecNumber evidence="4">4.1.1.81</ecNumber>
    </recommendedName>
    <alternativeName>
        <fullName evidence="8">L-threonine-O-3-phosphate decarboxylase</fullName>
    </alternativeName>
</protein>
<dbReference type="RefSeq" id="WP_039310999.1">
    <property type="nucleotide sequence ID" value="NZ_CP006905.1"/>
</dbReference>
<dbReference type="SUPFAM" id="SSF53383">
    <property type="entry name" value="PLP-dependent transferases"/>
    <property type="match status" value="1"/>
</dbReference>
<dbReference type="HOGENOM" id="CLU_017584_3_2_9"/>
<keyword evidence="6" id="KW-0663">Pyridoxal phosphate</keyword>